<reference evidence="1" key="1">
    <citation type="journal article" date="2023" name="Int. J. Syst. Evol. Microbiol.">
        <title>Sinisalibacter aestuarii sp. nov., isolated from estuarine sediment of the Arakawa River.</title>
        <authorList>
            <person name="Arafat S.T."/>
            <person name="Hirano S."/>
            <person name="Sato A."/>
            <person name="Takeuchi K."/>
            <person name="Yasuda T."/>
            <person name="Terahara T."/>
            <person name="Hamada M."/>
            <person name="Kobayashi T."/>
        </authorList>
    </citation>
    <scope>NUCLEOTIDE SEQUENCE</scope>
    <source>
        <strain evidence="1">B-399</strain>
    </source>
</reference>
<keyword evidence="2" id="KW-1185">Reference proteome</keyword>
<dbReference type="Proteomes" id="UP001144205">
    <property type="component" value="Unassembled WGS sequence"/>
</dbReference>
<comment type="caution">
    <text evidence="1">The sequence shown here is derived from an EMBL/GenBank/DDBJ whole genome shotgun (WGS) entry which is preliminary data.</text>
</comment>
<organism evidence="1 2">
    <name type="scientific">Sinisalibacter aestuarii</name>
    <dbReference type="NCBI Taxonomy" id="2949426"/>
    <lineage>
        <taxon>Bacteria</taxon>
        <taxon>Pseudomonadati</taxon>
        <taxon>Pseudomonadota</taxon>
        <taxon>Alphaproteobacteria</taxon>
        <taxon>Rhodobacterales</taxon>
        <taxon>Roseobacteraceae</taxon>
        <taxon>Sinisalibacter</taxon>
    </lineage>
</organism>
<accession>A0ABQ5LZ92</accession>
<name>A0ABQ5LZ92_9RHOB</name>
<sequence>MPQLPEGGQGWRRLVIAAFVPKEVLDWGSGCPGCRDVRVWHALSPHLCLLGHPFD</sequence>
<gene>
    <name evidence="1" type="ORF">STA1M1_36090</name>
</gene>
<evidence type="ECO:0000313" key="2">
    <source>
        <dbReference type="Proteomes" id="UP001144205"/>
    </source>
</evidence>
<dbReference type="EMBL" id="BROH01000014">
    <property type="protein sequence ID" value="GKY89740.1"/>
    <property type="molecule type" value="Genomic_DNA"/>
</dbReference>
<proteinExistence type="predicted"/>
<protein>
    <submittedName>
        <fullName evidence="1">Uncharacterized protein</fullName>
    </submittedName>
</protein>
<evidence type="ECO:0000313" key="1">
    <source>
        <dbReference type="EMBL" id="GKY89740.1"/>
    </source>
</evidence>